<keyword evidence="7" id="KW-1185">Reference proteome</keyword>
<evidence type="ECO:0000256" key="2">
    <source>
        <dbReference type="ARBA" id="ARBA00006432"/>
    </source>
</evidence>
<dbReference type="CDD" id="cd17646">
    <property type="entry name" value="A_NRPS_AB3403-like"/>
    <property type="match status" value="1"/>
</dbReference>
<dbReference type="GO" id="GO:0031177">
    <property type="term" value="F:phosphopantetheine binding"/>
    <property type="evidence" value="ECO:0007669"/>
    <property type="project" value="InterPro"/>
</dbReference>
<dbReference type="InterPro" id="IPR000873">
    <property type="entry name" value="AMP-dep_synth/lig_dom"/>
</dbReference>
<dbReference type="Pfam" id="PF00501">
    <property type="entry name" value="AMP-binding"/>
    <property type="match status" value="6"/>
</dbReference>
<protein>
    <submittedName>
        <fullName evidence="6">Amino acid adenylation domain-containing protein</fullName>
    </submittedName>
</protein>
<dbReference type="Pfam" id="PF00668">
    <property type="entry name" value="Condensation"/>
    <property type="match status" value="6"/>
</dbReference>
<dbReference type="GO" id="GO:0003824">
    <property type="term" value="F:catalytic activity"/>
    <property type="evidence" value="ECO:0007669"/>
    <property type="project" value="InterPro"/>
</dbReference>
<feature type="domain" description="Carrier" evidence="5">
    <location>
        <begin position="969"/>
        <end position="1043"/>
    </location>
</feature>
<dbReference type="PROSITE" id="PS00455">
    <property type="entry name" value="AMP_BINDING"/>
    <property type="match status" value="6"/>
</dbReference>
<accession>A0A1H7UM61</accession>
<evidence type="ECO:0000259" key="5">
    <source>
        <dbReference type="PROSITE" id="PS50075"/>
    </source>
</evidence>
<reference evidence="7" key="1">
    <citation type="submission" date="2016-10" db="EMBL/GenBank/DDBJ databases">
        <authorList>
            <person name="Varghese N."/>
        </authorList>
    </citation>
    <scope>NUCLEOTIDE SEQUENCE [LARGE SCALE GENOMIC DNA]</scope>
    <source>
        <strain evidence="7">DSM 45096 / BCRC 16803 / CGMCC 4.1857 / CIP 109030 / JCM 12277 / KCTC 19219 / NBRC 100920 / 33214</strain>
    </source>
</reference>
<dbReference type="PROSITE" id="PS50075">
    <property type="entry name" value="CARRIER"/>
    <property type="match status" value="6"/>
</dbReference>
<dbReference type="PROSITE" id="PS00012">
    <property type="entry name" value="PHOSPHOPANTETHEINE"/>
    <property type="match status" value="4"/>
</dbReference>
<dbReference type="InterPro" id="IPR009081">
    <property type="entry name" value="PP-bd_ACP"/>
</dbReference>
<dbReference type="InterPro" id="IPR023213">
    <property type="entry name" value="CAT-like_dom_sf"/>
</dbReference>
<dbReference type="InterPro" id="IPR025110">
    <property type="entry name" value="AMP-bd_C"/>
</dbReference>
<dbReference type="FunFam" id="3.40.50.980:FF:000001">
    <property type="entry name" value="Non-ribosomal peptide synthetase"/>
    <property type="match status" value="5"/>
</dbReference>
<dbReference type="STRING" id="235985.SAMN05414137_11637"/>
<dbReference type="SUPFAM" id="SSF47336">
    <property type="entry name" value="ACP-like"/>
    <property type="match status" value="6"/>
</dbReference>
<dbReference type="PANTHER" id="PTHR45527:SF1">
    <property type="entry name" value="FATTY ACID SYNTHASE"/>
    <property type="match status" value="1"/>
</dbReference>
<dbReference type="InterPro" id="IPR036736">
    <property type="entry name" value="ACP-like_sf"/>
</dbReference>
<dbReference type="Gene3D" id="2.30.38.10">
    <property type="entry name" value="Luciferase, Domain 3"/>
    <property type="match status" value="6"/>
</dbReference>
<sequence length="6380" mass="678633">MSDTTPATWPLTAAQAGVWFGQLLDPANPANQVAECVEIHGPVDAALFERAVRHMVTEADGLRMRYRVEAGEVCQFPAADEGVSLHVQDVSGEHDPEAAVEQWIRADLARPVDLAQDPTTALALFPAGPDRFFWYQRAHHIACDGYAGSLASGRVAEIYSALAAGSDDLGAPLPTFRSLLDEDLDYRASEKFEADRRYWTERLADRPEPVTLAGRHAPAGHRHVRHERPLAVDHAERLRTAARSLGTGLPVLAAAAAALHLARLTGAEEVVLGLPVTGRATAIQRRSVAMTANVLPIRLSPRPELSVREFVRETSKTMREALRHQLFRYEDMRRELGVPVSGALVGPSVNVMSFDRDDMTFAGHRATFRNLGNGLVEDLAFILYDHRAGAGGRLVVNGNPALYSAEELPGHADTFLRVLDAFADQAPETLLGRIGLAADTDAQAALTRGTGPRVERPRTTLTTAFEERAARTPDATALVCRDEAVDYASLNARANRLARLLVERGVGAEDLVALALPRSPELVVALLAVLKAGAAYLPVDPAWPAERVRYMLGDARPFLALTAAATASVLAGTDVATLALDSVSVAADLADRQAADLTDAERRTPLRPEHPAYVIYTSGSTGRPKGVVGVHAAEINHLAAIAGRDPYRPGRPALAKSSMSFVDGATEILGSLLHGEGLVLADSDQAKDPAALAALIERHRVGRIMLVPSLLAALLDIAGPERLATCELWVTTGETIPAYLAARFAEALPGARLANYYGASEVSGDAVTGDVDGERQPIGLPLDNIDAHVLDAALRPVPAGATGELYVGGDALSRGYLRRPALTAERFVADPFGAPGARLYRTGDLARWTAEGAVELLGRADAQVKVRGQRVELGEVEAALCAHPGVRRATAVVREDRAGDPRLVGYVVREDGAQVAPEEIRAHLAATLTDAMVPSAVVALDALPLTPSGKIDRLALPAPEFTATTGYRAPSTPREKVLCEVFEQVLGVDRVGVDDSFFALGGHSLLAVSLVERLRARGLGVDVRALFGAPTVAALAAVATADSGTHDVVPVPANLIPADAQRVTPEMLPLVSLTQDQIDRIAEAVPGAAANIADIYPLAPLQEGILFHHRMAAEGRDVYVLPVVLAFDGRERLDSFLAALHSVVARHDVLRTAVLWEGLPEPVQVVARHVTVPVREIDLAEAPAAEGDAVQRLLAACPTTMDLTGAPLLRGHVAAEPGTGRWLLLLQQHHLVVDNTALAVLLAEVQALLAGEADRLPAPAPYRDFVAQARLGGQDADHARYFTELLGDVTEPTAPFGVLDVRGDAGGLAEASFPVEAEQAERLRALARRHGVSTAALFHLAWARVVAATANQDDVVFGTVLFGRAAGGGNVPGLFINTLPVRQATGATAVADAAREMQGQLAALLAHEYAPLSLAQRASAVEGTAPLFTALLNYRHGQGFALRAGTVEALPGVELAHLEDRTNYPLALTVDDRGSAFACAVQAAAPIDAASVAALVEQALTALADTLDHAPQTAVGDLDVLGAAERQRLLTQGSAGGPVAPALLPELFAAQAVRTPDATALVVGDTTFSYGELDARANRLARLLVERGVGPEERVALVLPRTADLLVALLAVLKAGGAYVPVDPEYPADRIGYVLDDAAPVLVLACAETTERLGDLDPARVLLLDGDPARDHADAPVTDADRRAPLRPAHPAYVIYTSGSTGRPKGVAVPHASLANFLADMALRFPLTAADRWTAVTTISFDIAALELYLPLISGAVVDLAPRDAVVDPAALTARLARTGTTVMQATPSLWQALVEHARETGTALPALRVLVGGEALPGPLAAALTAAGEVTNLYGPTETTIWSTALSVDPATDGSVPPIGAPIANTRVHVLDRRLRPVPAGVVGDLYIAGDGLARGYHERPALTAERFVADPSGPAGTRMYRTGDLARWNAAGHLVFVGRADTQVKVRGHRIELGEIEAALLRHPRVAQSAVIVREDQPGDVRLVGYVVPAGELDAAELQAHVAATLPDFMVPAALVLLDAMPLTPNGKLDRRALPAPQFTQTAAGRAAQTPQEELLCTVFAEVLGRPAVGVDEDFFALGGHSLLATRLVSRVRSVLGVEVPIRAVFEAPTVAGLAARLGESGVRRPALVAGERSEAPVVSFAQRRLWFLSQLEGPSATYNIPLAVRLTGALDVAALEAALVDVVERHEVLRTVFPSVDGEPHQHVLPVPEIGSLLTVHAYAADAVAAAAAHRFDLNRELPIRAWLFEQGVAERVLVVVVHHIAGDGWSLAPLARDVSAAYTARVDGAAPVWEPLPVQYVDYARWQRELLGEESDQGSLLARQLEFWRGALADLPEELTLPADRARPAVASYEGGTVEFAVPAELDDRLREVAGAEGVTPFMVLQAALAVLLSRLGAGQDIPIGTPIAGRTDEALDELVGFFINTLVLRTDLSGDPTFAELLGRVREGSLSAFAHQDVPFERLVEELAPSRSMARHPLFQVMLSVQNNAAAVLDLPGVDADVVPAGELAAKFDLAFTLEEQPGTDGLRGQLTFATDLFDTGTATVLAARFVRVLQALLADPAQPVARAEILDVAECHRISTEWNDTAVDLPAATLPELFAAQAARTPDATALVFGDETLTYAELDAHAERLARLLVARGAGPERTVALVLERSVEMVVALLATVKAGAAYLPVDPEYPADRIAVVLADGNPALVLATRATAAVAQEAGAQPLLLDAEEILAQLAEDMGTAPTVAPRPEHPAYVIFTSGSTGRPKGVAVPHAGIVNRLAWMQHAYGLTTEDRVLQKTPFGFDVSVWEFFWPLLEGATLVLAKPGGHRDPAYLAELIRRERITVTHFVPSMLQAFVQESAASGCTDLRAVMCSGEALPADLRDRFFAVLPQVPLHNLYGPTEASVDVTAWACTPADTGASVPIGRPVWNTRVHVLDAALRPVPVGVAGELYLAGDQLARGYLGRPALTAERFVADPSGPAGTRMYRTGDLVRWNADGALEYLGRTDDQVKLRGFRIELGEIEARLAAHPSVATAAVIVREDQPGDRRLVGYVVPAGGEVATAELLAHVAAGLPDYMVPAAVVVLDALPVTVNGKLDRRALPAPQFTQTASGRAARTPQEQLLREVYADVLGLAQVGIDDDFFTLGGHSLLATRLVSRVRSVLGVEVPIRAVFEAPTVAGLVARLGESGVRRPALVAGERSAAPVVSFAQRRLWFLAQLEGPSATYNIPLAVRLTGALDVAALEAALADVAERHEALRTVFPSVDGEPHQHVLPAEGVSIPLAVAPYSDEAVRQAASHAFDISTELPIRAWLFEQGEVERVLVVVVHHIAGDGWSLAPLARDVSAAYAARTTGAAPVWEPLPVQYADYAVWQGELLGEESDQGSVLAQQLDFWRGALADLPEELTLPVDRARPLVADYDGGTVEFAVPAELDGLLREVARAEGVTPFMVVQAALAVLLSRLGAGQDIPIGTPIAGRTDEALDELVGFFVNTLVLRTDLSGDPTFAELLGRVREGSLSAFAHQDVPFERLVEELAPSRSMARHPLFQVMLSVQNNAAAVLDLPGVDAEVVPAGELAAKFDLAFTLEEQPGTDGLRGLLTFATSLFDRETAEELAARFVRVLDGLLADTSRPVADAPVLDAAERHRILTHWNDTATDLPTATLPELFAAQVARTPDAVAIVGPDGTELTYAALDARAERLARRLVAEGVGPERGVAVLMERSTELTVALVAIVKAGGFYVPLDARYPLAHREALTTETRVGVVLTDETLRAQADELGLTVLTVDSEAGEDCDEGSPLAVACDPRQLVYVMYTSGSTGRPKGVAVTHRDVVALSCDRRFAGPDLDAVLMHSPHSFDANTFELWTPLLTGRRVVVAPAEDLTAQSLARLVAEHGVTWLFLTIGLFGLFAEEDPACFAGLRQVWTGGDVVSPTLVARVLAACPQTVVANVYGPTETTTFATAEPVRGTGAALPIGGPMDNMRAYVLDERLRPVPTGCVGELYLAGAGLSRGYFDRPALTAERFVADPNGVDGDRMYRTGDLARWNRSGSLEYAGRADQQVKLRGFRIELGEIEAVLGAHPAVGQVAVVVREDLPGGKGLVGYVVPAGEPTTEELRAHLAERLPEYMVPVAFVLLDALPLTVNGKLDRRALPAPVVTVTPGRAPRTAREAVLCELFAQVLGLPRVGIDDGFFDLGGHSLLATRLASRIRTTLGVELPIRDVFEAPTVAALAERLGALEGVRADRPALTAGERPEHLPVSFAQQRLWFLGELEGPSATYNIPLGLSLTGPLDTELLHQALRDVVARHEVLRTVYRAQDGRPVQRVLPMDEVGALLTVTRTDGHDEQALAVAAAHVFDLSQDIPLHAWLFQEAAGTHTLVLVVHHIAGDGWSMAPLAHDASIAYAARLRGEAPVWEPLPVQYADYALWQRELLGSVEDEGSLLAEQLGYWREALAELPEELALPADRPRPAVATHRGGSVDLDVPADLHERLRALARAEGVTPYMVLQAALAVLLSRLGAGQDIPIGTPIAGRTDEALDELVGFFVNTLVLRTDLSGDPTFTELLARVREGSLSAFAHQDVPFERLVEELAPSRSMARHPLFQVMLAVQNNAEASLDLPGVQAAPLSLEADAARFDLGFTLTESLAADGAPAGLTGTLTYAADLFDGSTVETLAQRFVRVLDAVLTAPDQPVARTEVLAEEERHRILTEWNATGHAVPTTTLTALFEAQVARTPQAVALVHETTELSYAETGARANRLARLLAAHGVRPEDRVAVLLERSNELVVSLLAVLKAGGAYVPIDPEYPVDRIAYMVADSGPRVLLTSRACVERAGDTSGVEVLLLDELSTDGFEDTDLGVAIEPQHPAYVIYTSGSTGRPKGVVLPHAGLVNYVLRAQEAYPEVQGNTLLHASISFDAGVTALYGALTSGGRIRVAPLDERLPAVLGAERLTFLKATPSGLAYLDAMSDAHVPSGRLMVGGEAIQGAQLEQWRKAHPGVAVVNHYGPTEATVGCTDYLVGDDVELGAVVPIGRPMWNTQAYILDAGLRPVPAGVAGGLYIAGAQLARGYLGRPALTSERFVANPHDASGARMYRTGDLARWRADGNIEYLGRTDDQVKIRGYRIELGEIEAQLAARPGVVQAVVVVREDVPGDKRLVGYVVGDASLDAAEVRAGLAESLPEYMVPTAIVALNAVPRTVNGKLDRRALPAPDFGSAGTTTYRAPATPQEEVLCQEFARVLGVERIGVDDDFFERGGHSLLAVSLVEKLRARGVPVDVRTLFTSPTPARLAAATAAGETNGVVVPPNLIPADATHLTPDMLPLVALTEAEIDRLVSAFPGGAANITDVYPLAPLQEGIFFHHLMAAGEDGGRDMYVVPALLTLDSRERLDDFLGALQQVIDRHDILRTGVFWDGLPEPVQVVARRAQLPVETVTLSGPAEQAMDELQAACLPVMDLTRAPLLRAFVAAEPGSGRWLLALQRHHLVTDHTALDILLGEIRAVLAGEQESLPAPLPFREFVAQARLGVSREEHEQFFTGQLGDVAEPSAPFGLLDVRGDGTRVSEAEHVLAPELADRIRELSRVLGVSPATLFHVAFARVVAATANRDDVVFGTLLFGRMNAGSGADRVPGLFINTLPVRLDTAAHTVADAVGAMRGQLADLLVHEHAPLALAQRASGITAPAPLFTALLNYRHSQSADEAEGTGLAGVEHAEHGEDRTNYPLTVAIDDFGSRLQLSVQALAPIDPELVCALALTTLTGLVDALESAPETPLTAVDVLDEDRRRTVLHTWNDTAADIPAVSLTDLFEAQAARTPDAVALVADDTALSYAELNGRANRLARLLVERGVTPDSLVPVLMRRSAELVVTLLAVLKAGGAFVPIDARAPESRMAVIHADAGSALLLADTVTREHAFVRAVEAAGTDVLVVEPTVGTESGDATNLDRRNLPDQRVYVMYTSGSTGVPKGIANTHRGVVDLVSDRCWSETGPHRALFQAPHAFDASTYELWVPLTSGGTVVVAPEGRMDAGAIRALKQRHELTHLHLTAGLFRVLAEDDPTAFAGIHEVGTGGDIVPASAVRRVLEACPGIVVRNTYGPTETTLCTTQVPVTDTRQIPPVLPIGRPMDNSRAYVLDAALRPVPVGTVGELYLAGTGLARGYLGRPALSAERFVADPYGVDGGRMYRTGDLVRWTPDGQLEFVGRADDQVKIRGFRIELGEVEAVLAAHPALAHAAVIAREDRPGDKRLVAYAVLADPADAATVTGEDLRRHVAAALPDYMVPSAAILLDALPLTANSKLDRKALPAPELGSTVAHRPPTTPREEQLCEAFAQVLGVDVERVGLDDDFFELGGHSLLATRLVSRIRTALGVELPLQALFEAPTVAGVAARIESLTTTKKKARPAFRPMRGHKES</sequence>
<dbReference type="CDD" id="cd05930">
    <property type="entry name" value="A_NRPS"/>
    <property type="match status" value="2"/>
</dbReference>
<dbReference type="SUPFAM" id="SSF52777">
    <property type="entry name" value="CoA-dependent acyltransferases"/>
    <property type="match status" value="12"/>
</dbReference>
<dbReference type="Gene3D" id="3.30.559.10">
    <property type="entry name" value="Chloramphenicol acetyltransferase-like domain"/>
    <property type="match status" value="6"/>
</dbReference>
<dbReference type="RefSeq" id="WP_052438536.1">
    <property type="nucleotide sequence ID" value="NZ_BBPN01000008.1"/>
</dbReference>
<dbReference type="NCBIfam" id="NF004282">
    <property type="entry name" value="PRK05691.1"/>
    <property type="match status" value="7"/>
</dbReference>
<evidence type="ECO:0000313" key="7">
    <source>
        <dbReference type="Proteomes" id="UP000183015"/>
    </source>
</evidence>
<dbReference type="GO" id="GO:0008610">
    <property type="term" value="P:lipid biosynthetic process"/>
    <property type="evidence" value="ECO:0007669"/>
    <property type="project" value="UniProtKB-ARBA"/>
</dbReference>
<dbReference type="PANTHER" id="PTHR45527">
    <property type="entry name" value="NONRIBOSOMAL PEPTIDE SYNTHETASE"/>
    <property type="match status" value="1"/>
</dbReference>
<dbReference type="CDD" id="cd12116">
    <property type="entry name" value="A_NRPS_Ta1_like"/>
    <property type="match status" value="1"/>
</dbReference>
<dbReference type="GO" id="GO:0044550">
    <property type="term" value="P:secondary metabolite biosynthetic process"/>
    <property type="evidence" value="ECO:0007669"/>
    <property type="project" value="UniProtKB-ARBA"/>
</dbReference>
<comment type="similarity">
    <text evidence="2">Belongs to the ATP-dependent AMP-binding enzyme family.</text>
</comment>
<dbReference type="GO" id="GO:0072330">
    <property type="term" value="P:monocarboxylic acid biosynthetic process"/>
    <property type="evidence" value="ECO:0007669"/>
    <property type="project" value="UniProtKB-ARBA"/>
</dbReference>
<dbReference type="FunFam" id="2.30.38.10:FF:000001">
    <property type="entry name" value="Non-ribosomal peptide synthetase PvdI"/>
    <property type="match status" value="6"/>
</dbReference>
<dbReference type="FunFam" id="1.10.1200.10:FF:000005">
    <property type="entry name" value="Nonribosomal peptide synthetase 1"/>
    <property type="match status" value="2"/>
</dbReference>
<dbReference type="Proteomes" id="UP000183015">
    <property type="component" value="Unassembled WGS sequence"/>
</dbReference>
<dbReference type="Pfam" id="PF13193">
    <property type="entry name" value="AMP-binding_C"/>
    <property type="match status" value="6"/>
</dbReference>
<dbReference type="InterPro" id="IPR045851">
    <property type="entry name" value="AMP-bd_C_sf"/>
</dbReference>
<dbReference type="NCBIfam" id="TIGR01733">
    <property type="entry name" value="AA-adenyl-dom"/>
    <property type="match status" value="6"/>
</dbReference>
<dbReference type="Gene3D" id="3.40.50.1820">
    <property type="entry name" value="alpha/beta hydrolase"/>
    <property type="match status" value="2"/>
</dbReference>
<feature type="domain" description="Carrier" evidence="5">
    <location>
        <begin position="6284"/>
        <end position="6361"/>
    </location>
</feature>
<dbReference type="Gene3D" id="3.30.559.30">
    <property type="entry name" value="Nonribosomal peptide synthetase, condensation domain"/>
    <property type="match status" value="6"/>
</dbReference>
<dbReference type="InterPro" id="IPR020806">
    <property type="entry name" value="PKS_PP-bd"/>
</dbReference>
<dbReference type="InterPro" id="IPR010071">
    <property type="entry name" value="AA_adenyl_dom"/>
</dbReference>
<dbReference type="CDD" id="cd12117">
    <property type="entry name" value="A_NRPS_Srf_like"/>
    <property type="match status" value="2"/>
</dbReference>
<evidence type="ECO:0000256" key="3">
    <source>
        <dbReference type="ARBA" id="ARBA00022450"/>
    </source>
</evidence>
<name>A0A1H7UM61_STRJI</name>
<dbReference type="Pfam" id="PF00550">
    <property type="entry name" value="PP-binding"/>
    <property type="match status" value="6"/>
</dbReference>
<dbReference type="EMBL" id="FOAZ01000016">
    <property type="protein sequence ID" value="SEL97886.1"/>
    <property type="molecule type" value="Genomic_DNA"/>
</dbReference>
<dbReference type="Gene3D" id="1.10.1200.10">
    <property type="entry name" value="ACP-like"/>
    <property type="match status" value="4"/>
</dbReference>
<dbReference type="eggNOG" id="COG1020">
    <property type="taxonomic scope" value="Bacteria"/>
</dbReference>
<dbReference type="SUPFAM" id="SSF56801">
    <property type="entry name" value="Acetyl-CoA synthetase-like"/>
    <property type="match status" value="6"/>
</dbReference>
<dbReference type="InterPro" id="IPR006162">
    <property type="entry name" value="Ppantetheine_attach_site"/>
</dbReference>
<dbReference type="InterPro" id="IPR020845">
    <property type="entry name" value="AMP-binding_CS"/>
</dbReference>
<evidence type="ECO:0000313" key="6">
    <source>
        <dbReference type="EMBL" id="SEL97886.1"/>
    </source>
</evidence>
<dbReference type="InterPro" id="IPR001242">
    <property type="entry name" value="Condensation_dom"/>
</dbReference>
<feature type="domain" description="Carrier" evidence="5">
    <location>
        <begin position="3102"/>
        <end position="3177"/>
    </location>
</feature>
<gene>
    <name evidence="6" type="ORF">SAMN05414137_11637</name>
</gene>
<dbReference type="Gene3D" id="3.30.300.30">
    <property type="match status" value="6"/>
</dbReference>
<dbReference type="GO" id="GO:0043041">
    <property type="term" value="P:amino acid activation for nonribosomal peptide biosynthetic process"/>
    <property type="evidence" value="ECO:0007669"/>
    <property type="project" value="TreeGrafter"/>
</dbReference>
<dbReference type="SMART" id="SM00823">
    <property type="entry name" value="PKS_PP"/>
    <property type="match status" value="6"/>
</dbReference>
<organism evidence="6 7">
    <name type="scientific">Streptacidiphilus jiangxiensis</name>
    <dbReference type="NCBI Taxonomy" id="235985"/>
    <lineage>
        <taxon>Bacteria</taxon>
        <taxon>Bacillati</taxon>
        <taxon>Actinomycetota</taxon>
        <taxon>Actinomycetes</taxon>
        <taxon>Kitasatosporales</taxon>
        <taxon>Streptomycetaceae</taxon>
        <taxon>Streptacidiphilus</taxon>
    </lineage>
</organism>
<keyword evidence="3" id="KW-0596">Phosphopantetheine</keyword>
<feature type="domain" description="Carrier" evidence="5">
    <location>
        <begin position="5199"/>
        <end position="5273"/>
    </location>
</feature>
<dbReference type="GO" id="GO:0005829">
    <property type="term" value="C:cytosol"/>
    <property type="evidence" value="ECO:0007669"/>
    <property type="project" value="TreeGrafter"/>
</dbReference>
<dbReference type="InterPro" id="IPR029058">
    <property type="entry name" value="AB_hydrolase_fold"/>
</dbReference>
<dbReference type="FunFam" id="1.10.1200.10:FF:000016">
    <property type="entry name" value="Non-ribosomal peptide synthase"/>
    <property type="match status" value="4"/>
</dbReference>
<dbReference type="CDD" id="cd19540">
    <property type="entry name" value="LCL_NRPS-like"/>
    <property type="match status" value="3"/>
</dbReference>
<comment type="cofactor">
    <cofactor evidence="1">
        <name>pantetheine 4'-phosphate</name>
        <dbReference type="ChEBI" id="CHEBI:47942"/>
    </cofactor>
</comment>
<dbReference type="GO" id="GO:0017000">
    <property type="term" value="P:antibiotic biosynthetic process"/>
    <property type="evidence" value="ECO:0007669"/>
    <property type="project" value="UniProtKB-ARBA"/>
</dbReference>
<dbReference type="FunFam" id="3.30.300.30:FF:000010">
    <property type="entry name" value="Enterobactin synthetase component F"/>
    <property type="match status" value="6"/>
</dbReference>
<evidence type="ECO:0000256" key="4">
    <source>
        <dbReference type="ARBA" id="ARBA00022553"/>
    </source>
</evidence>
<feature type="domain" description="Carrier" evidence="5">
    <location>
        <begin position="4145"/>
        <end position="4220"/>
    </location>
</feature>
<dbReference type="OrthoDB" id="3844837at2"/>
<feature type="domain" description="Carrier" evidence="5">
    <location>
        <begin position="2049"/>
        <end position="2124"/>
    </location>
</feature>
<proteinExistence type="inferred from homology"/>
<dbReference type="Gene3D" id="3.40.50.980">
    <property type="match status" value="12"/>
</dbReference>
<dbReference type="CDD" id="cd19544">
    <property type="entry name" value="E-C_NRPS"/>
    <property type="match status" value="2"/>
</dbReference>
<keyword evidence="4" id="KW-0597">Phosphoprotein</keyword>
<evidence type="ECO:0000256" key="1">
    <source>
        <dbReference type="ARBA" id="ARBA00001957"/>
    </source>
</evidence>
<dbReference type="FunFam" id="3.40.50.980:FF:000002">
    <property type="entry name" value="Enterobactin synthetase component F"/>
    <property type="match status" value="1"/>
</dbReference>
<dbReference type="NCBIfam" id="NF003417">
    <property type="entry name" value="PRK04813.1"/>
    <property type="match status" value="6"/>
</dbReference>
<dbReference type="FunFam" id="3.40.50.12780:FF:000012">
    <property type="entry name" value="Non-ribosomal peptide synthetase"/>
    <property type="match status" value="5"/>
</dbReference>